<dbReference type="AlphaFoldDB" id="A0A180H3R8"/>
<dbReference type="VEuPathDB" id="FungiDB:PTTG_25242"/>
<evidence type="ECO:0000313" key="1">
    <source>
        <dbReference type="EMBL" id="OAV99655.1"/>
    </source>
</evidence>
<keyword evidence="3" id="KW-1185">Reference proteome</keyword>
<evidence type="ECO:0000313" key="2">
    <source>
        <dbReference type="EnsemblFungi" id="PTTG_25242-t43_1-p1"/>
    </source>
</evidence>
<reference evidence="1" key="2">
    <citation type="submission" date="2016-05" db="EMBL/GenBank/DDBJ databases">
        <title>Comparative analysis highlights variable genome content of wheat rusts and divergence of the mating loci.</title>
        <authorList>
            <person name="Cuomo C.A."/>
            <person name="Bakkeren G."/>
            <person name="Szabo L."/>
            <person name="Khalil H."/>
            <person name="Joly D."/>
            <person name="Goldberg J."/>
            <person name="Young S."/>
            <person name="Zeng Q."/>
            <person name="Fellers J."/>
        </authorList>
    </citation>
    <scope>NUCLEOTIDE SEQUENCE [LARGE SCALE GENOMIC DNA]</scope>
    <source>
        <strain evidence="1">1-1 BBBD Race 1</strain>
    </source>
</reference>
<reference evidence="1" key="1">
    <citation type="submission" date="2009-11" db="EMBL/GenBank/DDBJ databases">
        <authorList>
            <consortium name="The Broad Institute Genome Sequencing Platform"/>
            <person name="Ward D."/>
            <person name="Feldgarden M."/>
            <person name="Earl A."/>
            <person name="Young S.K."/>
            <person name="Zeng Q."/>
            <person name="Koehrsen M."/>
            <person name="Alvarado L."/>
            <person name="Berlin A."/>
            <person name="Bochicchio J."/>
            <person name="Borenstein D."/>
            <person name="Chapman S.B."/>
            <person name="Chen Z."/>
            <person name="Engels R."/>
            <person name="Freedman E."/>
            <person name="Gellesch M."/>
            <person name="Goldberg J."/>
            <person name="Griggs A."/>
            <person name="Gujja S."/>
            <person name="Heilman E."/>
            <person name="Heiman D."/>
            <person name="Hepburn T."/>
            <person name="Howarth C."/>
            <person name="Jen D."/>
            <person name="Larson L."/>
            <person name="Lewis B."/>
            <person name="Mehta T."/>
            <person name="Park D."/>
            <person name="Pearson M."/>
            <person name="Roberts A."/>
            <person name="Saif S."/>
            <person name="Shea T."/>
            <person name="Shenoy N."/>
            <person name="Sisk P."/>
            <person name="Stolte C."/>
            <person name="Sykes S."/>
            <person name="Thomson T."/>
            <person name="Walk T."/>
            <person name="White J."/>
            <person name="Yandava C."/>
            <person name="Izard J."/>
            <person name="Baranova O.V."/>
            <person name="Blanton J.M."/>
            <person name="Tanner A.C."/>
            <person name="Dewhirst F.E."/>
            <person name="Haas B."/>
            <person name="Nusbaum C."/>
            <person name="Birren B."/>
        </authorList>
    </citation>
    <scope>NUCLEOTIDE SEQUENCE [LARGE SCALE GENOMIC DNA]</scope>
    <source>
        <strain evidence="1">1-1 BBBD Race 1</strain>
    </source>
</reference>
<accession>A0A180H3R8</accession>
<dbReference type="EnsemblFungi" id="PTTG_25242-t43_1">
    <property type="protein sequence ID" value="PTTG_25242-t43_1-p1"/>
    <property type="gene ID" value="PTTG_25242"/>
</dbReference>
<proteinExistence type="predicted"/>
<evidence type="ECO:0000313" key="3">
    <source>
        <dbReference type="Proteomes" id="UP000005240"/>
    </source>
</evidence>
<name>A0A180H3R8_PUCT1</name>
<reference evidence="2 3" key="3">
    <citation type="journal article" date="2017" name="G3 (Bethesda)">
        <title>Comparative analysis highlights variable genome content of wheat rusts and divergence of the mating loci.</title>
        <authorList>
            <person name="Cuomo C.A."/>
            <person name="Bakkeren G."/>
            <person name="Khalil H.B."/>
            <person name="Panwar V."/>
            <person name="Joly D."/>
            <person name="Linning R."/>
            <person name="Sakthikumar S."/>
            <person name="Song X."/>
            <person name="Adiconis X."/>
            <person name="Fan L."/>
            <person name="Goldberg J.M."/>
            <person name="Levin J.Z."/>
            <person name="Young S."/>
            <person name="Zeng Q."/>
            <person name="Anikster Y."/>
            <person name="Bruce M."/>
            <person name="Wang M."/>
            <person name="Yin C."/>
            <person name="McCallum B."/>
            <person name="Szabo L.J."/>
            <person name="Hulbert S."/>
            <person name="Chen X."/>
            <person name="Fellers J.P."/>
        </authorList>
    </citation>
    <scope>NUCLEOTIDE SEQUENCE</scope>
    <source>
        <strain evidence="2">isolate 1-1 / race 1 (BBBD)</strain>
        <strain evidence="3">Isolate 1-1 / race 1 (BBBD)</strain>
    </source>
</reference>
<gene>
    <name evidence="1" type="ORF">PTTG_25242</name>
</gene>
<reference evidence="2" key="4">
    <citation type="submission" date="2025-05" db="UniProtKB">
        <authorList>
            <consortium name="EnsemblFungi"/>
        </authorList>
    </citation>
    <scope>IDENTIFICATION</scope>
    <source>
        <strain evidence="2">isolate 1-1 / race 1 (BBBD)</strain>
    </source>
</reference>
<dbReference type="EMBL" id="ADAS02000002">
    <property type="protein sequence ID" value="OAV99655.1"/>
    <property type="molecule type" value="Genomic_DNA"/>
</dbReference>
<organism evidence="1">
    <name type="scientific">Puccinia triticina (isolate 1-1 / race 1 (BBBD))</name>
    <name type="common">Brown leaf rust fungus</name>
    <dbReference type="NCBI Taxonomy" id="630390"/>
    <lineage>
        <taxon>Eukaryota</taxon>
        <taxon>Fungi</taxon>
        <taxon>Dikarya</taxon>
        <taxon>Basidiomycota</taxon>
        <taxon>Pucciniomycotina</taxon>
        <taxon>Pucciniomycetes</taxon>
        <taxon>Pucciniales</taxon>
        <taxon>Pucciniaceae</taxon>
        <taxon>Puccinia</taxon>
    </lineage>
</organism>
<sequence length="371" mass="41964">MNQRQALRHAPAAGASLSVELGPSTKGLSLQLQSTLLPEIRNQLIKLSDLLQEPQPVLKLVKEIKSVLIEASLQLQLRCTSLTGCPNEQQYLPLEVNNQQTVTLKSTNIRVMKFRLRNLFKFLHNACTACDRCCDYTQNLMYLAGDRDARKQIDSAKLDAVNSTSAALKTLDSIVDMLKGSAIDLVQSRWLSHIGRIDNTLEELLSLYDPSTQGRHERTHPLRAPVINLAETLIPVIKLARLFFRKLLKLGLNTKWLLFEKMCSAERLAFSPLSAEPQLKELLVYLKPYLESSDAPAPLHWGDFNRIVNNLKADFGSALCYVVRYLILLNGPSDQVHLVNWLYIWDKELSLAIDKLLKAFALFRNNINRGH</sequence>
<dbReference type="PANTHER" id="PTHR33069">
    <property type="entry name" value="CHROMOSOME 7, WHOLE GENOME SHOTGUN SEQUENCE-RELATED"/>
    <property type="match status" value="1"/>
</dbReference>
<dbReference type="Proteomes" id="UP000005240">
    <property type="component" value="Unassembled WGS sequence"/>
</dbReference>
<protein>
    <submittedName>
        <fullName evidence="1 2">Uncharacterized protein</fullName>
    </submittedName>
</protein>
<dbReference type="PANTHER" id="PTHR33069:SF3">
    <property type="entry name" value="DYNEIN HEAVY CHAIN TAIL DOMAIN-CONTAINING PROTEIN"/>
    <property type="match status" value="1"/>
</dbReference>